<accession>A0A518J251</accession>
<evidence type="ECO:0000259" key="10">
    <source>
        <dbReference type="Pfam" id="PF23357"/>
    </source>
</evidence>
<feature type="compositionally biased region" description="Acidic residues" evidence="7">
    <location>
        <begin position="727"/>
        <end position="738"/>
    </location>
</feature>
<protein>
    <submittedName>
        <fullName evidence="11">ABC-type uncharacterized transport system</fullName>
    </submittedName>
</protein>
<keyword evidence="2" id="KW-1003">Cell membrane</keyword>
<feature type="transmembrane region" description="Helical" evidence="8">
    <location>
        <begin position="134"/>
        <end position="161"/>
    </location>
</feature>
<dbReference type="PANTHER" id="PTHR30294">
    <property type="entry name" value="MEMBRANE COMPONENT OF ABC TRANSPORTER YHHJ-RELATED"/>
    <property type="match status" value="1"/>
</dbReference>
<evidence type="ECO:0000256" key="5">
    <source>
        <dbReference type="ARBA" id="ARBA00023136"/>
    </source>
</evidence>
<feature type="domain" description="ABC-type uncharacterised transport system" evidence="9">
    <location>
        <begin position="461"/>
        <end position="796"/>
    </location>
</feature>
<dbReference type="Pfam" id="PF13346">
    <property type="entry name" value="ABC2_membrane_5"/>
    <property type="match status" value="1"/>
</dbReference>
<feature type="compositionally biased region" description="Basic and acidic residues" evidence="7">
    <location>
        <begin position="740"/>
        <end position="754"/>
    </location>
</feature>
<evidence type="ECO:0000259" key="9">
    <source>
        <dbReference type="Pfam" id="PF09822"/>
    </source>
</evidence>
<feature type="domain" description="DUF7088" evidence="10">
    <location>
        <begin position="319"/>
        <end position="427"/>
    </location>
</feature>
<evidence type="ECO:0000256" key="8">
    <source>
        <dbReference type="SAM" id="Phobius"/>
    </source>
</evidence>
<feature type="coiled-coil region" evidence="6">
    <location>
        <begin position="846"/>
        <end position="880"/>
    </location>
</feature>
<dbReference type="PANTHER" id="PTHR30294:SF29">
    <property type="entry name" value="MULTIDRUG ABC TRANSPORTER PERMEASE YBHS-RELATED"/>
    <property type="match status" value="1"/>
</dbReference>
<evidence type="ECO:0000256" key="7">
    <source>
        <dbReference type="SAM" id="MobiDB-lite"/>
    </source>
</evidence>
<feature type="transmembrane region" description="Helical" evidence="8">
    <location>
        <begin position="201"/>
        <end position="226"/>
    </location>
</feature>
<keyword evidence="5 8" id="KW-0472">Membrane</keyword>
<keyword evidence="6" id="KW-0175">Coiled coil</keyword>
<feature type="transmembrane region" description="Helical" evidence="8">
    <location>
        <begin position="246"/>
        <end position="267"/>
    </location>
</feature>
<dbReference type="AlphaFoldDB" id="A0A518J251"/>
<feature type="transmembrane region" description="Helical" evidence="8">
    <location>
        <begin position="288"/>
        <end position="306"/>
    </location>
</feature>
<evidence type="ECO:0000313" key="12">
    <source>
        <dbReference type="Proteomes" id="UP000316770"/>
    </source>
</evidence>
<organism evidence="11 12">
    <name type="scientific">Rosistilla oblonga</name>
    <dbReference type="NCBI Taxonomy" id="2527990"/>
    <lineage>
        <taxon>Bacteria</taxon>
        <taxon>Pseudomonadati</taxon>
        <taxon>Planctomycetota</taxon>
        <taxon>Planctomycetia</taxon>
        <taxon>Pirellulales</taxon>
        <taxon>Pirellulaceae</taxon>
        <taxon>Rosistilla</taxon>
    </lineage>
</organism>
<evidence type="ECO:0000256" key="4">
    <source>
        <dbReference type="ARBA" id="ARBA00022989"/>
    </source>
</evidence>
<keyword evidence="3 8" id="KW-0812">Transmembrane</keyword>
<feature type="transmembrane region" description="Helical" evidence="8">
    <location>
        <begin position="173"/>
        <end position="194"/>
    </location>
</feature>
<evidence type="ECO:0000256" key="3">
    <source>
        <dbReference type="ARBA" id="ARBA00022692"/>
    </source>
</evidence>
<comment type="subcellular location">
    <subcellularLocation>
        <location evidence="1">Cell membrane</location>
        <topology evidence="1">Multi-pass membrane protein</topology>
    </subcellularLocation>
</comment>
<evidence type="ECO:0000313" key="11">
    <source>
        <dbReference type="EMBL" id="QDV59406.1"/>
    </source>
</evidence>
<reference evidence="11 12" key="1">
    <citation type="submission" date="2019-02" db="EMBL/GenBank/DDBJ databases">
        <title>Deep-cultivation of Planctomycetes and their phenomic and genomic characterization uncovers novel biology.</title>
        <authorList>
            <person name="Wiegand S."/>
            <person name="Jogler M."/>
            <person name="Boedeker C."/>
            <person name="Pinto D."/>
            <person name="Vollmers J."/>
            <person name="Rivas-Marin E."/>
            <person name="Kohn T."/>
            <person name="Peeters S.H."/>
            <person name="Heuer A."/>
            <person name="Rast P."/>
            <person name="Oberbeckmann S."/>
            <person name="Bunk B."/>
            <person name="Jeske O."/>
            <person name="Meyerdierks A."/>
            <person name="Storesund J.E."/>
            <person name="Kallscheuer N."/>
            <person name="Luecker S."/>
            <person name="Lage O.M."/>
            <person name="Pohl T."/>
            <person name="Merkel B.J."/>
            <person name="Hornburger P."/>
            <person name="Mueller R.-W."/>
            <person name="Bruemmer F."/>
            <person name="Labrenz M."/>
            <person name="Spormann A.M."/>
            <person name="Op den Camp H."/>
            <person name="Overmann J."/>
            <person name="Amann R."/>
            <person name="Jetten M.S.M."/>
            <person name="Mascher T."/>
            <person name="Medema M.H."/>
            <person name="Devos D.P."/>
            <person name="Kaster A.-K."/>
            <person name="Ovreas L."/>
            <person name="Rohde M."/>
            <person name="Galperin M.Y."/>
            <person name="Jogler C."/>
        </authorList>
    </citation>
    <scope>NUCLEOTIDE SEQUENCE [LARGE SCALE GENOMIC DNA]</scope>
    <source>
        <strain evidence="11 12">Mal33</strain>
    </source>
</reference>
<dbReference type="EMBL" id="CP036318">
    <property type="protein sequence ID" value="QDV59406.1"/>
    <property type="molecule type" value="Genomic_DNA"/>
</dbReference>
<name>A0A518J251_9BACT</name>
<dbReference type="Pfam" id="PF09822">
    <property type="entry name" value="ABC_transp_aux"/>
    <property type="match status" value="1"/>
</dbReference>
<dbReference type="Pfam" id="PF23357">
    <property type="entry name" value="DUF7088"/>
    <property type="match status" value="1"/>
</dbReference>
<dbReference type="InterPro" id="IPR051449">
    <property type="entry name" value="ABC-2_transporter_component"/>
</dbReference>
<evidence type="ECO:0000256" key="1">
    <source>
        <dbReference type="ARBA" id="ARBA00004651"/>
    </source>
</evidence>
<sequence length="972" mass="107784">MDLVTLLLALIKLLLIDLIFVGVLFVLISLLARTKRAAFAVLRRNFFGYFSNPTGYVFLCIFVFLTSLAAFWPYEFFNDNLATLDQLNRYLPLIMLFFIPAITMSIWAEEKRQGTDELLLTLPADDFDIVMGKYLAASAIFTASLIFSQLSNFITLAVLSYGDLDTGLFFTTYLGYWFVGLTMIAIGMVASFLTGNLTVGFILGALFNAPLAFASMADVIIPAGWFQRIVSGSGLSAQFDDFGRGVISLSSTVYFVLVAVIGIYLCMVLIGRRHWAGSKDGNTMFWHYAARALALMVLAGGAVVLIRNWDQRVDTTEGNVSSLAPATIELIKNLDADRPIVVDAFISTDIPEQYARTRYELVSVLKEFRAEAAKRGKTIDVNLYQDLELFSDEAALASERFGIEPVARFVRSQGSMENQEILLGAAFRSGLEKVVVPFFDYGIPVEYELVRSIKTVSQSSRKRLGIVNTDANMMGGFSMAGGQPRRLEKHPLVVELEKQYQVDEVDLSSPLDPERFDAVVAVQPSSLAPDQFDRLVEGVKAGIPMAIFEDPMTIRGIPGTGEPKQSPGGMFGQQGGPIPKGDIRKLWDVLEIESPGMPGMTALFSPDIVWQQYNPYPKMAALGLDDQWLFAKEEAPGAEDALSEANPITAGLREILFIYAGAITAKKDSVLKHTPLVQTGMATGLIPLAKLQPAMRDPNTLRAEQGDFKGIQTIAMAIEGPASAEANTEDSTADDASGDDAAKDETAGGESSERPIKAVYVADTDLMIQDFLAIRAQPELFAEVDLRVQNVTFVLNVVDWLADESLFIDVRKHEPRFSTLQWIEEVENEAREKESAAGAEFDLAFKEKVREIEEKNTEELQKLQKELDDAKKNNQDGKIDLGAFQAIQTRFMMKQQQLERMLTVSREKLERERDSQIQKERRAADLTVRARQNRVKAAAVTLPCIPPLLIGVIVFASRRLRERENIAKSRLR</sequence>
<proteinExistence type="predicted"/>
<feature type="transmembrane region" description="Helical" evidence="8">
    <location>
        <begin position="937"/>
        <end position="956"/>
    </location>
</feature>
<dbReference type="InterPro" id="IPR055396">
    <property type="entry name" value="DUF7088"/>
</dbReference>
<dbReference type="InterPro" id="IPR019196">
    <property type="entry name" value="ABC_transp_unknown"/>
</dbReference>
<dbReference type="Proteomes" id="UP000316770">
    <property type="component" value="Chromosome"/>
</dbReference>
<dbReference type="RefSeq" id="WP_145290857.1">
    <property type="nucleotide sequence ID" value="NZ_CP036318.1"/>
</dbReference>
<evidence type="ECO:0000256" key="6">
    <source>
        <dbReference type="SAM" id="Coils"/>
    </source>
</evidence>
<evidence type="ECO:0000256" key="2">
    <source>
        <dbReference type="ARBA" id="ARBA00022475"/>
    </source>
</evidence>
<feature type="transmembrane region" description="Helical" evidence="8">
    <location>
        <begin position="53"/>
        <end position="74"/>
    </location>
</feature>
<dbReference type="InterPro" id="IPR025699">
    <property type="entry name" value="ABC2_memb-like"/>
</dbReference>
<feature type="transmembrane region" description="Helical" evidence="8">
    <location>
        <begin position="6"/>
        <end position="32"/>
    </location>
</feature>
<keyword evidence="4 8" id="KW-1133">Transmembrane helix</keyword>
<feature type="region of interest" description="Disordered" evidence="7">
    <location>
        <begin position="722"/>
        <end position="754"/>
    </location>
</feature>
<feature type="transmembrane region" description="Helical" evidence="8">
    <location>
        <begin position="90"/>
        <end position="108"/>
    </location>
</feature>
<gene>
    <name evidence="11" type="ORF">Mal33_54410</name>
</gene>
<dbReference type="GO" id="GO:0005886">
    <property type="term" value="C:plasma membrane"/>
    <property type="evidence" value="ECO:0007669"/>
    <property type="project" value="UniProtKB-SubCell"/>
</dbReference>
<keyword evidence="12" id="KW-1185">Reference proteome</keyword>